<evidence type="ECO:0000313" key="2">
    <source>
        <dbReference type="EMBL" id="EFE65527.2"/>
    </source>
</evidence>
<proteinExistence type="predicted"/>
<organism evidence="2 3">
    <name type="scientific">Streptomyces viridosporus (strain ATCC 14672 / DSM 40746 / JCM 4963 / KCTC 9882 / NRRL B-12104 / FH 1290)</name>
    <name type="common">Streptomyces ghanaensis</name>
    <dbReference type="NCBI Taxonomy" id="566461"/>
    <lineage>
        <taxon>Bacteria</taxon>
        <taxon>Bacillati</taxon>
        <taxon>Actinomycetota</taxon>
        <taxon>Actinomycetes</taxon>
        <taxon>Kitasatosporales</taxon>
        <taxon>Streptomycetaceae</taxon>
        <taxon>Streptomyces</taxon>
    </lineage>
</organism>
<gene>
    <name evidence="2" type="ORF">SSFG_00781</name>
</gene>
<accession>D6A1G5</accession>
<dbReference type="AlphaFoldDB" id="D6A1G5"/>
<name>D6A1G5_STRV1</name>
<reference evidence="3" key="1">
    <citation type="submission" date="2008-12" db="EMBL/GenBank/DDBJ databases">
        <title>Annotation of Streptomyces ghanaensis ATCC 14672.</title>
        <authorList>
            <consortium name="The Broad Institute Genome Sequencing Platform"/>
            <consortium name="Broad Institute Microbial Sequencing Center"/>
            <person name="Fischbach M."/>
            <person name="Ward D."/>
            <person name="Young S."/>
            <person name="Kodira C.D."/>
            <person name="Zeng Q."/>
            <person name="Koehrsen M."/>
            <person name="Godfrey P."/>
            <person name="Alvarado L."/>
            <person name="Berlin A.M."/>
            <person name="Borenstein D."/>
            <person name="Chen Z."/>
            <person name="Engels R."/>
            <person name="Freedman E."/>
            <person name="Gellesch M."/>
            <person name="Goldberg J."/>
            <person name="Griggs A."/>
            <person name="Gujja S."/>
            <person name="Heiman D.I."/>
            <person name="Hepburn T.A."/>
            <person name="Howarth C."/>
            <person name="Jen D."/>
            <person name="Larson L."/>
            <person name="Lewis B."/>
            <person name="Mehta T."/>
            <person name="Park D."/>
            <person name="Pearson M."/>
            <person name="Roberts A."/>
            <person name="Saif S."/>
            <person name="Shea T.D."/>
            <person name="Shenoy N."/>
            <person name="Sisk P."/>
            <person name="Stolte C."/>
            <person name="Sykes S.N."/>
            <person name="Walk T."/>
            <person name="White J."/>
            <person name="Yandava C."/>
            <person name="Straight P."/>
            <person name="Clardy J."/>
            <person name="Hung D."/>
            <person name="Kolter R."/>
            <person name="Mekalanos J."/>
            <person name="Walker S."/>
            <person name="Walsh C.T."/>
            <person name="Wieland B.L.C."/>
            <person name="Ilzarbe M."/>
            <person name="Galagan J."/>
            <person name="Nusbaum C."/>
            <person name="Birren B."/>
        </authorList>
    </citation>
    <scope>NUCLEOTIDE SEQUENCE [LARGE SCALE GENOMIC DNA]</scope>
    <source>
        <strain evidence="3">ATCC 14672 / DSM 40746 / JCM 4963 / KCTC 9882 / NRRL B-12104 / FH 1290</strain>
    </source>
</reference>
<evidence type="ECO:0000256" key="1">
    <source>
        <dbReference type="SAM" id="MobiDB-lite"/>
    </source>
</evidence>
<feature type="region of interest" description="Disordered" evidence="1">
    <location>
        <begin position="30"/>
        <end position="63"/>
    </location>
</feature>
<evidence type="ECO:0000313" key="3">
    <source>
        <dbReference type="Proteomes" id="UP000003824"/>
    </source>
</evidence>
<protein>
    <submittedName>
        <fullName evidence="2">Predicted protein</fullName>
    </submittedName>
</protein>
<dbReference type="Proteomes" id="UP000003824">
    <property type="component" value="Unassembled WGS sequence"/>
</dbReference>
<sequence length="122" mass="13094">MGPGRISTGRDGPGRPPSDVRRAAAVFRHRHGGTPSRLSREAVTRRRTPPRRHGGSGCVGASLTGTKNGVVQVRWCADPSCSCARFCSAARSARDQRCSKFRPTVGLPDRMIEGLTVARQPS</sequence>
<dbReference type="EMBL" id="DS999641">
    <property type="protein sequence ID" value="EFE65527.2"/>
    <property type="molecule type" value="Genomic_DNA"/>
</dbReference>
<feature type="compositionally biased region" description="Basic residues" evidence="1">
    <location>
        <begin position="45"/>
        <end position="54"/>
    </location>
</feature>